<dbReference type="Pfam" id="PF01226">
    <property type="entry name" value="Form_Nir_trans"/>
    <property type="match status" value="1"/>
</dbReference>
<dbReference type="PANTHER" id="PTHR30520">
    <property type="entry name" value="FORMATE TRANSPORTER-RELATED"/>
    <property type="match status" value="1"/>
</dbReference>
<dbReference type="AlphaFoldDB" id="A0A7C9NB52"/>
<organism evidence="7">
    <name type="scientific">Muribaculaceae bacterium Z82</name>
    <dbReference type="NCBI Taxonomy" id="2304548"/>
    <lineage>
        <taxon>Bacteria</taxon>
        <taxon>Pseudomonadati</taxon>
        <taxon>Bacteroidota</taxon>
        <taxon>Bacteroidia</taxon>
        <taxon>Bacteroidales</taxon>
        <taxon>Muribaculaceae</taxon>
    </lineage>
</organism>
<keyword evidence="4 6" id="KW-0472">Membrane</keyword>
<dbReference type="InterPro" id="IPR024002">
    <property type="entry name" value="For/NO2_transpt_CS"/>
</dbReference>
<comment type="similarity">
    <text evidence="5">Belongs to the FNT transporter (TC 1.A.16) family.</text>
</comment>
<feature type="transmembrane region" description="Helical" evidence="6">
    <location>
        <begin position="173"/>
        <end position="192"/>
    </location>
</feature>
<evidence type="ECO:0000313" key="7">
    <source>
        <dbReference type="EMBL" id="NBI34643.1"/>
    </source>
</evidence>
<feature type="transmembrane region" description="Helical" evidence="6">
    <location>
        <begin position="125"/>
        <end position="148"/>
    </location>
</feature>
<dbReference type="InterPro" id="IPR000292">
    <property type="entry name" value="For/NO2_transpt"/>
</dbReference>
<dbReference type="GO" id="GO:0005886">
    <property type="term" value="C:plasma membrane"/>
    <property type="evidence" value="ECO:0007669"/>
    <property type="project" value="TreeGrafter"/>
</dbReference>
<keyword evidence="2 6" id="KW-0812">Transmembrane</keyword>
<name>A0A7C9NB52_9BACT</name>
<comment type="subcellular location">
    <subcellularLocation>
        <location evidence="1">Membrane</location>
        <topology evidence="1">Multi-pass membrane protein</topology>
    </subcellularLocation>
</comment>
<dbReference type="GO" id="GO:0015499">
    <property type="term" value="F:formate transmembrane transporter activity"/>
    <property type="evidence" value="ECO:0007669"/>
    <property type="project" value="TreeGrafter"/>
</dbReference>
<feature type="transmembrane region" description="Helical" evidence="6">
    <location>
        <begin position="247"/>
        <end position="273"/>
    </location>
</feature>
<evidence type="ECO:0000256" key="4">
    <source>
        <dbReference type="ARBA" id="ARBA00023136"/>
    </source>
</evidence>
<dbReference type="PROSITE" id="PS01006">
    <property type="entry name" value="FORMATE_NITRITE_TP_2"/>
    <property type="match status" value="1"/>
</dbReference>
<feature type="transmembrane region" description="Helical" evidence="6">
    <location>
        <begin position="45"/>
        <end position="67"/>
    </location>
</feature>
<reference evidence="7" key="1">
    <citation type="submission" date="2018-08" db="EMBL/GenBank/DDBJ databases">
        <title>Murine metabolic-syndrome-specific gut microbial biobank.</title>
        <authorList>
            <person name="Liu C."/>
        </authorList>
    </citation>
    <scope>NUCLEOTIDE SEQUENCE [LARGE SCALE GENOMIC DNA]</scope>
    <source>
        <strain evidence="7">Z82</strain>
    </source>
</reference>
<gene>
    <name evidence="7" type="ORF">D1639_06290</name>
</gene>
<dbReference type="Gene3D" id="1.20.1080.10">
    <property type="entry name" value="Glycerol uptake facilitator protein"/>
    <property type="match status" value="1"/>
</dbReference>
<dbReference type="InterPro" id="IPR023271">
    <property type="entry name" value="Aquaporin-like"/>
</dbReference>
<evidence type="ECO:0000256" key="2">
    <source>
        <dbReference type="ARBA" id="ARBA00022692"/>
    </source>
</evidence>
<evidence type="ECO:0000256" key="6">
    <source>
        <dbReference type="SAM" id="Phobius"/>
    </source>
</evidence>
<sequence>MGEVEPVRAADVRAVRPDALTPAETLAKAEALGVSKAAMASGRCFLSAMLAGAFIAFGALYFCMVMADADLPFAAQRILGGICFCLGLVLVLCCGAELFTGNILLVCAKASGKVPWSGVLRNWGLVWLGNLAGALVAVALVQLAQIGLMNGGEVGQAMVSVAAGKVVLDPVPLFFKAVLCNVFVCLAVWIGFAARTVTDKVIGILLPISAFVACGFEHCVANMFFLVNGLVANAAGFGAPGAVEVAGIAYNLVLSTAGNIVGGVLVGLAYWCVYRARQS</sequence>
<accession>A0A7C9NB52</accession>
<evidence type="ECO:0000256" key="5">
    <source>
        <dbReference type="ARBA" id="ARBA00049660"/>
    </source>
</evidence>
<protein>
    <submittedName>
        <fullName evidence="7">Formate/nitrite transporter family protein</fullName>
    </submittedName>
</protein>
<feature type="transmembrane region" description="Helical" evidence="6">
    <location>
        <begin position="204"/>
        <end position="227"/>
    </location>
</feature>
<comment type="caution">
    <text evidence="7">The sequence shown here is derived from an EMBL/GenBank/DDBJ whole genome shotgun (WGS) entry which is preliminary data.</text>
</comment>
<keyword evidence="3 6" id="KW-1133">Transmembrane helix</keyword>
<evidence type="ECO:0000256" key="1">
    <source>
        <dbReference type="ARBA" id="ARBA00004141"/>
    </source>
</evidence>
<feature type="transmembrane region" description="Helical" evidence="6">
    <location>
        <begin position="79"/>
        <end position="105"/>
    </location>
</feature>
<dbReference type="EMBL" id="QWKH01000038">
    <property type="protein sequence ID" value="NBI34643.1"/>
    <property type="molecule type" value="Genomic_DNA"/>
</dbReference>
<evidence type="ECO:0000256" key="3">
    <source>
        <dbReference type="ARBA" id="ARBA00022989"/>
    </source>
</evidence>
<dbReference type="PANTHER" id="PTHR30520:SF6">
    <property type="entry name" value="FORMATE_NITRATE FAMILY TRANSPORTER (EUROFUNG)"/>
    <property type="match status" value="1"/>
</dbReference>
<proteinExistence type="inferred from homology"/>